<dbReference type="InterPro" id="IPR050392">
    <property type="entry name" value="Collagen/C1q_domain"/>
</dbReference>
<feature type="domain" description="C1q" evidence="4">
    <location>
        <begin position="59"/>
        <end position="197"/>
    </location>
</feature>
<proteinExistence type="predicted"/>
<keyword evidence="3" id="KW-0732">Signal</keyword>
<dbReference type="AlphaFoldDB" id="A0A8B6EPD2"/>
<dbReference type="PANTHER" id="PTHR15427">
    <property type="entry name" value="EMILIN ELASTIN MICROFIBRIL INTERFACE-LOCATED PROTEIN ELASTIN MICROFIBRIL INTERFACER"/>
    <property type="match status" value="1"/>
</dbReference>
<sequence>MLPTMYFIVGLIFVYGVNTKSIQNETVDESKFVTVDMLVNLKRNMTDYITRMIEENSIKKAKRVFFHAKMPTADITYNKNSIVQFTTLVYNEGNYFNPGDSVFVSPVSGVYLFSWSIQSIQGKHVDTELRVDNTVKETLHVNLGSAVGRLSVTRFVISKVNANDHVWIQTGGSYSENYFEYEYNSQSSFTGVLLFLT</sequence>
<dbReference type="InterPro" id="IPR008983">
    <property type="entry name" value="Tumour_necrosis_fac-like_dom"/>
</dbReference>
<organism evidence="5 6">
    <name type="scientific">Mytilus galloprovincialis</name>
    <name type="common">Mediterranean mussel</name>
    <dbReference type="NCBI Taxonomy" id="29158"/>
    <lineage>
        <taxon>Eukaryota</taxon>
        <taxon>Metazoa</taxon>
        <taxon>Spiralia</taxon>
        <taxon>Lophotrochozoa</taxon>
        <taxon>Mollusca</taxon>
        <taxon>Bivalvia</taxon>
        <taxon>Autobranchia</taxon>
        <taxon>Pteriomorphia</taxon>
        <taxon>Mytilida</taxon>
        <taxon>Mytiloidea</taxon>
        <taxon>Mytilidae</taxon>
        <taxon>Mytilinae</taxon>
        <taxon>Mytilus</taxon>
    </lineage>
</organism>
<dbReference type="PROSITE" id="PS50871">
    <property type="entry name" value="C1Q"/>
    <property type="match status" value="1"/>
</dbReference>
<gene>
    <name evidence="5" type="ORF">MGAL_10B000639</name>
</gene>
<name>A0A8B6EPD2_MYTGA</name>
<dbReference type="GO" id="GO:0005581">
    <property type="term" value="C:collagen trimer"/>
    <property type="evidence" value="ECO:0007669"/>
    <property type="project" value="UniProtKB-KW"/>
</dbReference>
<keyword evidence="2" id="KW-0964">Secreted</keyword>
<evidence type="ECO:0000313" key="5">
    <source>
        <dbReference type="EMBL" id="VDI37229.1"/>
    </source>
</evidence>
<dbReference type="Proteomes" id="UP000596742">
    <property type="component" value="Unassembled WGS sequence"/>
</dbReference>
<dbReference type="InterPro" id="IPR001073">
    <property type="entry name" value="C1q_dom"/>
</dbReference>
<dbReference type="PANTHER" id="PTHR15427:SF33">
    <property type="entry name" value="COLLAGEN IV NC1 DOMAIN-CONTAINING PROTEIN"/>
    <property type="match status" value="1"/>
</dbReference>
<reference evidence="5" key="1">
    <citation type="submission" date="2018-11" db="EMBL/GenBank/DDBJ databases">
        <authorList>
            <person name="Alioto T."/>
            <person name="Alioto T."/>
        </authorList>
    </citation>
    <scope>NUCLEOTIDE SEQUENCE</scope>
</reference>
<evidence type="ECO:0000256" key="2">
    <source>
        <dbReference type="ARBA" id="ARBA00022525"/>
    </source>
</evidence>
<dbReference type="Gene3D" id="2.60.120.40">
    <property type="match status" value="1"/>
</dbReference>
<keyword evidence="6" id="KW-1185">Reference proteome</keyword>
<evidence type="ECO:0000259" key="4">
    <source>
        <dbReference type="PROSITE" id="PS50871"/>
    </source>
</evidence>
<dbReference type="EMBL" id="UYJE01005419">
    <property type="protein sequence ID" value="VDI37229.1"/>
    <property type="molecule type" value="Genomic_DNA"/>
</dbReference>
<feature type="signal peptide" evidence="3">
    <location>
        <begin position="1"/>
        <end position="19"/>
    </location>
</feature>
<evidence type="ECO:0000313" key="6">
    <source>
        <dbReference type="Proteomes" id="UP000596742"/>
    </source>
</evidence>
<feature type="chain" id="PRO_5032943213" description="C1q domain-containing protein" evidence="3">
    <location>
        <begin position="20"/>
        <end position="197"/>
    </location>
</feature>
<accession>A0A8B6EPD2</accession>
<evidence type="ECO:0000256" key="1">
    <source>
        <dbReference type="ARBA" id="ARBA00004613"/>
    </source>
</evidence>
<dbReference type="OrthoDB" id="6151356at2759"/>
<evidence type="ECO:0000256" key="3">
    <source>
        <dbReference type="SAM" id="SignalP"/>
    </source>
</evidence>
<dbReference type="SMART" id="SM00110">
    <property type="entry name" value="C1Q"/>
    <property type="match status" value="1"/>
</dbReference>
<protein>
    <recommendedName>
        <fullName evidence="4">C1q domain-containing protein</fullName>
    </recommendedName>
</protein>
<comment type="caution">
    <text evidence="5">The sequence shown here is derived from an EMBL/GenBank/DDBJ whole genome shotgun (WGS) entry which is preliminary data.</text>
</comment>
<dbReference type="SUPFAM" id="SSF49842">
    <property type="entry name" value="TNF-like"/>
    <property type="match status" value="1"/>
</dbReference>
<comment type="subcellular location">
    <subcellularLocation>
        <location evidence="1">Secreted</location>
    </subcellularLocation>
</comment>
<dbReference type="PRINTS" id="PR00007">
    <property type="entry name" value="COMPLEMNTC1Q"/>
</dbReference>
<dbReference type="Pfam" id="PF00386">
    <property type="entry name" value="C1q"/>
    <property type="match status" value="1"/>
</dbReference>